<accession>A0AAV5HWZ4</accession>
<feature type="domain" description="Reverse transcriptase" evidence="1">
    <location>
        <begin position="325"/>
        <end position="603"/>
    </location>
</feature>
<proteinExistence type="predicted"/>
<evidence type="ECO:0000313" key="2">
    <source>
        <dbReference type="EMBL" id="GKU90242.1"/>
    </source>
</evidence>
<dbReference type="InterPro" id="IPR043502">
    <property type="entry name" value="DNA/RNA_pol_sf"/>
</dbReference>
<dbReference type="Pfam" id="PF03372">
    <property type="entry name" value="Exo_endo_phos"/>
    <property type="match status" value="1"/>
</dbReference>
<comment type="caution">
    <text evidence="2">The sequence shown here is derived from an EMBL/GenBank/DDBJ whole genome shotgun (WGS) entry which is preliminary data.</text>
</comment>
<dbReference type="PANTHER" id="PTHR33116:SF75">
    <property type="entry name" value="RIBONUCLEASE H PROTEIN"/>
    <property type="match status" value="1"/>
</dbReference>
<evidence type="ECO:0000259" key="1">
    <source>
        <dbReference type="PROSITE" id="PS50878"/>
    </source>
</evidence>
<gene>
    <name evidence="2" type="ORF">SLEP1_g4255</name>
</gene>
<dbReference type="InterPro" id="IPR005135">
    <property type="entry name" value="Endo/exonuclease/phosphatase"/>
</dbReference>
<protein>
    <recommendedName>
        <fullName evidence="1">Reverse transcriptase domain-containing protein</fullName>
    </recommendedName>
</protein>
<dbReference type="Gene3D" id="3.60.10.10">
    <property type="entry name" value="Endonuclease/exonuclease/phosphatase"/>
    <property type="match status" value="1"/>
</dbReference>
<dbReference type="EMBL" id="BPVZ01000004">
    <property type="protein sequence ID" value="GKU90242.1"/>
    <property type="molecule type" value="Genomic_DNA"/>
</dbReference>
<dbReference type="Pfam" id="PF00078">
    <property type="entry name" value="RVT_1"/>
    <property type="match status" value="1"/>
</dbReference>
<dbReference type="Proteomes" id="UP001054252">
    <property type="component" value="Unassembled WGS sequence"/>
</dbReference>
<dbReference type="Pfam" id="PF13966">
    <property type="entry name" value="zf-RVT"/>
    <property type="match status" value="1"/>
</dbReference>
<dbReference type="CDD" id="cd01650">
    <property type="entry name" value="RT_nLTR_like"/>
    <property type="match status" value="1"/>
</dbReference>
<dbReference type="GO" id="GO:0003824">
    <property type="term" value="F:catalytic activity"/>
    <property type="evidence" value="ECO:0007669"/>
    <property type="project" value="InterPro"/>
</dbReference>
<dbReference type="PROSITE" id="PS50878">
    <property type="entry name" value="RT_POL"/>
    <property type="match status" value="1"/>
</dbReference>
<dbReference type="InterPro" id="IPR036691">
    <property type="entry name" value="Endo/exonu/phosph_ase_sf"/>
</dbReference>
<name>A0AAV5HWZ4_9ROSI</name>
<dbReference type="SUPFAM" id="SSF56219">
    <property type="entry name" value="DNase I-like"/>
    <property type="match status" value="1"/>
</dbReference>
<dbReference type="PANTHER" id="PTHR33116">
    <property type="entry name" value="REVERSE TRANSCRIPTASE ZINC-BINDING DOMAIN-CONTAINING PROTEIN-RELATED-RELATED"/>
    <property type="match status" value="1"/>
</dbReference>
<evidence type="ECO:0000313" key="3">
    <source>
        <dbReference type="Proteomes" id="UP001054252"/>
    </source>
</evidence>
<dbReference type="AlphaFoldDB" id="A0AAV5HWZ4"/>
<reference evidence="2 3" key="1">
    <citation type="journal article" date="2021" name="Commun. Biol.">
        <title>The genome of Shorea leprosula (Dipterocarpaceae) highlights the ecological relevance of drought in aseasonal tropical rainforests.</title>
        <authorList>
            <person name="Ng K.K.S."/>
            <person name="Kobayashi M.J."/>
            <person name="Fawcett J.A."/>
            <person name="Hatakeyama M."/>
            <person name="Paape T."/>
            <person name="Ng C.H."/>
            <person name="Ang C.C."/>
            <person name="Tnah L.H."/>
            <person name="Lee C.T."/>
            <person name="Nishiyama T."/>
            <person name="Sese J."/>
            <person name="O'Brien M.J."/>
            <person name="Copetti D."/>
            <person name="Mohd Noor M.I."/>
            <person name="Ong R.C."/>
            <person name="Putra M."/>
            <person name="Sireger I.Z."/>
            <person name="Indrioko S."/>
            <person name="Kosugi Y."/>
            <person name="Izuno A."/>
            <person name="Isagi Y."/>
            <person name="Lee S.L."/>
            <person name="Shimizu K.K."/>
        </authorList>
    </citation>
    <scope>NUCLEOTIDE SEQUENCE [LARGE SCALE GENOMIC DNA]</scope>
    <source>
        <strain evidence="2">214</strain>
    </source>
</reference>
<dbReference type="SUPFAM" id="SSF56672">
    <property type="entry name" value="DNA/RNA polymerases"/>
    <property type="match status" value="1"/>
</dbReference>
<organism evidence="2 3">
    <name type="scientific">Rubroshorea leprosula</name>
    <dbReference type="NCBI Taxonomy" id="152421"/>
    <lineage>
        <taxon>Eukaryota</taxon>
        <taxon>Viridiplantae</taxon>
        <taxon>Streptophyta</taxon>
        <taxon>Embryophyta</taxon>
        <taxon>Tracheophyta</taxon>
        <taxon>Spermatophyta</taxon>
        <taxon>Magnoliopsida</taxon>
        <taxon>eudicotyledons</taxon>
        <taxon>Gunneridae</taxon>
        <taxon>Pentapetalae</taxon>
        <taxon>rosids</taxon>
        <taxon>malvids</taxon>
        <taxon>Malvales</taxon>
        <taxon>Dipterocarpaceae</taxon>
        <taxon>Rubroshorea</taxon>
    </lineage>
</organism>
<dbReference type="InterPro" id="IPR026960">
    <property type="entry name" value="RVT-Znf"/>
</dbReference>
<sequence>MMWNSNEIDWVMKESVGASGGLLCIWNKKKFAKTKIFTGDGYLRITEEWGLDKVKCNLVNVYGPNDRQKRLKLWDQLEHMIIEEGGRWLIAGDFNAIRCLEEKRGRIGESTNMKKFDEFILAAGLVDIKMVNRHFTWYRPDGTAMSRLDRVLMNVEMCSMGGNWMQQGLKRNISDHCAIVLNSRTTDWGPKPFRILDAWQLHLDFKKVIEEKWSEMEVDGFAGYKCKQKLKGLKAFLKGWNKEVFGNMEAQYEQAAKQNRSRRRCIIISASYFKETHGIDQSLAGLASNRFLQRKNNGWNDHSPLKKLRKGYEAVKDLKLRDRTEVHKNGRLVSGLNSSFLALIPKKFNSMELKDYRPISLIGCVYKLLTKVLANRIKAVMLGIISENQSAFLRGRQLVDGVLVLNEVMEEVKRRKQSAFVFKADFAKAYDCVDWSFLEWMMNRLGFGIKWRGWIMECLSTSKISVLVNGSPTEEFKVGKGLRQGNPLSPFLFLMIGEGLNGLVQKAVSEGMFRGIEIGRKGLVVSLLQFANDTVIMGKADIENIIMVKTILRWFELMSGLQINFSKSNIYGYNVPTRWLEGSASMLRCGAGKSPFIYLGMPVDGKPGNRKLWEPVIKKFRAKLAVWKTASLSFGGRLTLLNSILSALPIFYMSLFLMPNSVVIELTHIQRSFLWGRGELKKKISWVKWEHVCRSKAKGGLGVQDLRRKNWALLGKWWHRFGDGVESLWKRVLTEKYYEGKWKEVDIKAIGNWRVSKLWRDIISIGGRSMRLQNMLVEGFRWEVGEGNRGNICEMGVWEGDKWSWKLEWRRGRIGREKDEEEALWEKLGNLQLKKGVEDRWRWLHDSDGSYMVKKAYEFLAPSEGILEEQLCKVIWCRLVPSKVSFFGWRLCLDKPTKWNIRKRGVHLQEEELMCVCHNIIEEANHLFSMCKEAWILWTEVLQWWNMKTVMPNIVRGVADIFVYDLGRVVGKEMGACIFLVVS</sequence>
<keyword evidence="3" id="KW-1185">Reference proteome</keyword>
<dbReference type="InterPro" id="IPR000477">
    <property type="entry name" value="RT_dom"/>
</dbReference>